<accession>A0A6J7GJS2</accession>
<organism evidence="2">
    <name type="scientific">freshwater metagenome</name>
    <dbReference type="NCBI Taxonomy" id="449393"/>
    <lineage>
        <taxon>unclassified sequences</taxon>
        <taxon>metagenomes</taxon>
        <taxon>ecological metagenomes</taxon>
    </lineage>
</organism>
<proteinExistence type="predicted"/>
<feature type="compositionally biased region" description="Polar residues" evidence="1">
    <location>
        <begin position="170"/>
        <end position="179"/>
    </location>
</feature>
<gene>
    <name evidence="2" type="ORF">UFOPK3610_00271</name>
</gene>
<feature type="region of interest" description="Disordered" evidence="1">
    <location>
        <begin position="147"/>
        <end position="196"/>
    </location>
</feature>
<feature type="region of interest" description="Disordered" evidence="1">
    <location>
        <begin position="1"/>
        <end position="26"/>
    </location>
</feature>
<evidence type="ECO:0000256" key="1">
    <source>
        <dbReference type="SAM" id="MobiDB-lite"/>
    </source>
</evidence>
<reference evidence="2" key="1">
    <citation type="submission" date="2020-05" db="EMBL/GenBank/DDBJ databases">
        <authorList>
            <person name="Chiriac C."/>
            <person name="Salcher M."/>
            <person name="Ghai R."/>
            <person name="Kavagutti S V."/>
        </authorList>
    </citation>
    <scope>NUCLEOTIDE SEQUENCE</scope>
</reference>
<feature type="compositionally biased region" description="Basic residues" evidence="1">
    <location>
        <begin position="54"/>
        <end position="64"/>
    </location>
</feature>
<dbReference type="EMBL" id="CAFBMR010000005">
    <property type="protein sequence ID" value="CAB4903629.1"/>
    <property type="molecule type" value="Genomic_DNA"/>
</dbReference>
<protein>
    <submittedName>
        <fullName evidence="2">Unannotated protein</fullName>
    </submittedName>
</protein>
<sequence length="196" mass="22514">MPTAPVQTGTQLCPPKPHAHLRDAAPTPPRQFARWRLLDVCQSQSSRIAPGPGHRQRHRSRRPSGWRQVDHHYHRCRGCPLQHRDRDWVCDHYASRPTRSIRARLPNMQEVPMNRSHLRRGSFARRGWRCAGETRSDRHLVVLQVDRRGLRTPSRPAGSPVHASDRREQSTYLRGTNPSEPRPVGRAPQAHAGLRP</sequence>
<name>A0A6J7GJS2_9ZZZZ</name>
<feature type="region of interest" description="Disordered" evidence="1">
    <location>
        <begin position="45"/>
        <end position="66"/>
    </location>
</feature>
<feature type="compositionally biased region" description="Polar residues" evidence="1">
    <location>
        <begin position="1"/>
        <end position="11"/>
    </location>
</feature>
<dbReference type="AlphaFoldDB" id="A0A6J7GJS2"/>
<evidence type="ECO:0000313" key="2">
    <source>
        <dbReference type="EMBL" id="CAB4903629.1"/>
    </source>
</evidence>